<dbReference type="InterPro" id="IPR026444">
    <property type="entry name" value="Secre_tail"/>
</dbReference>
<evidence type="ECO:0000313" key="3">
    <source>
        <dbReference type="EMBL" id="OQP58895.1"/>
    </source>
</evidence>
<dbReference type="OrthoDB" id="599464at2"/>
<evidence type="ECO:0000256" key="1">
    <source>
        <dbReference type="SAM" id="SignalP"/>
    </source>
</evidence>
<gene>
    <name evidence="3" type="ORF">A4R26_22200</name>
</gene>
<sequence>MKKIVLILLMAFYAYGGFTQVVTPTIEGKFGVDADAQSNIFIASSNPCSDCDDWWYDQMLTGGSSLFVIDTTGASDIVAGYLANPAATANVPFYRKMRYPAFYQTGERTLIDAIFVRDYHGTDQTAFVDGSNKNGDSPDNWRGDTKNILAKNDILDVYCHLRRQGPNGNTSDPLWLFGAVAVEGTTGDRYFDFEMYQTDIFYTRGTTRFTGYGPDAGHTSWVFDGSGNITQAGDIIFAANYSGGSLSDIEARIWVNRNALLSTPATFDWTGTFDGATPGAQYGYAGIQPKFGDPFYYGTENSGPTWGGPFRVARANNSIVTQYAAGQFMEFAVNLTALGLNPTSLMGTTPCGIPFSKVMVKTRSSTSFTSELKDFIAPFDLFLPPTADLAADVPVFCGATGISNIWVTDPYSTSRYSWQTADGHIVTSDTDSTSITVDSPGTYIVVQTLDNGCPIFSTDTAVITYDPSCTVLTSNRISLNGVLNNGLASLDWSVTANNTVKYFTIEKSFDGVHFTYAGKVEAANTSSTFSKYQSTDELFGIKAANVYYRIKINGASGEVLYSKTVKLSLSTNGFSAVTVVPNPVNNFMQINIASNTDKEVQVLIYDVTGKLMRTTNTHVQKGYSTIKMNGFESWARGVYTIKVLSGNEIFVNRMLLTK</sequence>
<dbReference type="RefSeq" id="WP_081164784.1">
    <property type="nucleotide sequence ID" value="NZ_LWBP01000186.1"/>
</dbReference>
<proteinExistence type="predicted"/>
<feature type="signal peptide" evidence="1">
    <location>
        <begin position="1"/>
        <end position="16"/>
    </location>
</feature>
<evidence type="ECO:0000313" key="4">
    <source>
        <dbReference type="Proteomes" id="UP000192276"/>
    </source>
</evidence>
<dbReference type="AlphaFoldDB" id="A0A1V9FKM4"/>
<dbReference type="SUPFAM" id="SSF49299">
    <property type="entry name" value="PKD domain"/>
    <property type="match status" value="1"/>
</dbReference>
<dbReference type="EMBL" id="LWBP01000186">
    <property type="protein sequence ID" value="OQP58895.1"/>
    <property type="molecule type" value="Genomic_DNA"/>
</dbReference>
<feature type="domain" description="Secretion system C-terminal sorting" evidence="2">
    <location>
        <begin position="580"/>
        <end position="652"/>
    </location>
</feature>
<dbReference type="InterPro" id="IPR035986">
    <property type="entry name" value="PKD_dom_sf"/>
</dbReference>
<keyword evidence="4" id="KW-1185">Reference proteome</keyword>
<reference evidence="4" key="1">
    <citation type="submission" date="2016-04" db="EMBL/GenBank/DDBJ databases">
        <authorList>
            <person name="Chen L."/>
            <person name="Zhuang W."/>
            <person name="Wang G."/>
        </authorList>
    </citation>
    <scope>NUCLEOTIDE SEQUENCE [LARGE SCALE GENOMIC DNA]</scope>
    <source>
        <strain evidence="4">208</strain>
    </source>
</reference>
<accession>A0A1V9FKM4</accession>
<protein>
    <recommendedName>
        <fullName evidence="2">Secretion system C-terminal sorting domain-containing protein</fullName>
    </recommendedName>
</protein>
<keyword evidence="1" id="KW-0732">Signal</keyword>
<comment type="caution">
    <text evidence="3">The sequence shown here is derived from an EMBL/GenBank/DDBJ whole genome shotgun (WGS) entry which is preliminary data.</text>
</comment>
<dbReference type="Pfam" id="PF18962">
    <property type="entry name" value="Por_Secre_tail"/>
    <property type="match status" value="1"/>
</dbReference>
<name>A0A1V9FKM4_9BACT</name>
<organism evidence="3 4">
    <name type="scientific">Niastella populi</name>
    <dbReference type="NCBI Taxonomy" id="550983"/>
    <lineage>
        <taxon>Bacteria</taxon>
        <taxon>Pseudomonadati</taxon>
        <taxon>Bacteroidota</taxon>
        <taxon>Chitinophagia</taxon>
        <taxon>Chitinophagales</taxon>
        <taxon>Chitinophagaceae</taxon>
        <taxon>Niastella</taxon>
    </lineage>
</organism>
<evidence type="ECO:0000259" key="2">
    <source>
        <dbReference type="Pfam" id="PF18962"/>
    </source>
</evidence>
<feature type="chain" id="PRO_5012144732" description="Secretion system C-terminal sorting domain-containing protein" evidence="1">
    <location>
        <begin position="17"/>
        <end position="658"/>
    </location>
</feature>
<dbReference type="Proteomes" id="UP000192276">
    <property type="component" value="Unassembled WGS sequence"/>
</dbReference>
<dbReference type="NCBIfam" id="TIGR04183">
    <property type="entry name" value="Por_Secre_tail"/>
    <property type="match status" value="1"/>
</dbReference>
<dbReference type="STRING" id="550983.A4R26_22200"/>